<feature type="domain" description="Disease resistance N-terminal" evidence="9">
    <location>
        <begin position="7"/>
        <end position="88"/>
    </location>
</feature>
<keyword evidence="3" id="KW-0677">Repeat</keyword>
<dbReference type="GO" id="GO:0042742">
    <property type="term" value="P:defense response to bacterium"/>
    <property type="evidence" value="ECO:0007669"/>
    <property type="project" value="UniProtKB-ARBA"/>
</dbReference>
<keyword evidence="2" id="KW-0433">Leucine-rich repeat</keyword>
<feature type="domain" description="NB-ARC" evidence="8">
    <location>
        <begin position="179"/>
        <end position="261"/>
    </location>
</feature>
<protein>
    <submittedName>
        <fullName evidence="12">Uncharacterized protein</fullName>
    </submittedName>
</protein>
<dbReference type="OrthoDB" id="687344at2759"/>
<dbReference type="InterPro" id="IPR058922">
    <property type="entry name" value="WHD_DRP"/>
</dbReference>
<dbReference type="InterPro" id="IPR002182">
    <property type="entry name" value="NB-ARC"/>
</dbReference>
<evidence type="ECO:0000313" key="12">
    <source>
        <dbReference type="EMBL" id="KAF8714152.1"/>
    </source>
</evidence>
<dbReference type="FunFam" id="1.10.10.10:FF:000322">
    <property type="entry name" value="Probable disease resistance protein At1g63360"/>
    <property type="match status" value="1"/>
</dbReference>
<comment type="caution">
    <text evidence="12">The sequence shown here is derived from an EMBL/GenBank/DDBJ whole genome shotgun (WGS) entry which is preliminary data.</text>
</comment>
<evidence type="ECO:0000313" key="13">
    <source>
        <dbReference type="Proteomes" id="UP000636709"/>
    </source>
</evidence>
<feature type="domain" description="Disease resistance N-terminal" evidence="9">
    <location>
        <begin position="417"/>
        <end position="504"/>
    </location>
</feature>
<feature type="domain" description="NB-ARC" evidence="8">
    <location>
        <begin position="591"/>
        <end position="687"/>
    </location>
</feature>
<feature type="region of interest" description="Disordered" evidence="7">
    <location>
        <begin position="293"/>
        <end position="331"/>
    </location>
</feature>
<dbReference type="Gene3D" id="1.20.5.4130">
    <property type="match status" value="2"/>
</dbReference>
<dbReference type="InterPro" id="IPR032675">
    <property type="entry name" value="LRR_dom_sf"/>
</dbReference>
<dbReference type="GO" id="GO:0009626">
    <property type="term" value="P:plant-type hypersensitive response"/>
    <property type="evidence" value="ECO:0007669"/>
    <property type="project" value="UniProtKB-ARBA"/>
</dbReference>
<keyword evidence="5" id="KW-0611">Plant defense</keyword>
<proteinExistence type="inferred from homology"/>
<keyword evidence="13" id="KW-1185">Reference proteome</keyword>
<dbReference type="AlphaFoldDB" id="A0A835EUD2"/>
<evidence type="ECO:0000256" key="7">
    <source>
        <dbReference type="SAM" id="MobiDB-lite"/>
    </source>
</evidence>
<evidence type="ECO:0000259" key="10">
    <source>
        <dbReference type="Pfam" id="PF23559"/>
    </source>
</evidence>
<evidence type="ECO:0000259" key="9">
    <source>
        <dbReference type="Pfam" id="PF18052"/>
    </source>
</evidence>
<feature type="compositionally biased region" description="Pro residues" evidence="7">
    <location>
        <begin position="314"/>
        <end position="325"/>
    </location>
</feature>
<keyword evidence="6" id="KW-0175">Coiled coil</keyword>
<evidence type="ECO:0000259" key="8">
    <source>
        <dbReference type="Pfam" id="PF00931"/>
    </source>
</evidence>
<comment type="similarity">
    <text evidence="1">Belongs to the disease resistance NB-LRR family.</text>
</comment>
<feature type="compositionally biased region" description="Pro residues" evidence="7">
    <location>
        <begin position="368"/>
        <end position="382"/>
    </location>
</feature>
<evidence type="ECO:0000256" key="4">
    <source>
        <dbReference type="ARBA" id="ARBA00022741"/>
    </source>
</evidence>
<feature type="region of interest" description="Disordered" evidence="7">
    <location>
        <begin position="361"/>
        <end position="382"/>
    </location>
</feature>
<dbReference type="Pfam" id="PF18052">
    <property type="entry name" value="Rx_N"/>
    <property type="match status" value="2"/>
</dbReference>
<evidence type="ECO:0000256" key="2">
    <source>
        <dbReference type="ARBA" id="ARBA00022614"/>
    </source>
</evidence>
<dbReference type="InterPro" id="IPR027417">
    <property type="entry name" value="P-loop_NTPase"/>
</dbReference>
<dbReference type="InterPro" id="IPR038005">
    <property type="entry name" value="RX-like_CC"/>
</dbReference>
<sequence length="1172" mass="131280">MEKVGESLVANVRQALGDEYRLLSGVGGEVTELRDDLATMNALLRMQSEADEGAIDHFDQEWMKQLRELAYDAEDSVDLYKLRVKCRHGDGMAALWFKMVHLARTLTQRHRLAGDIRDLRARAITISERHARYNIDRKALRSSATFAPVVGLRSMPELRRDKSPDHNNQFVDIGDQAGAFAKRLKEDEHDFKVFAVVGFGGVGKTTLAMEVCQRLAADFPYQAMVSVSQTFQADRDLEKLLKGILQQVVTPKMDDGKGVKEEKDVGISELGAYLSDKSPPLAFLSPTHPHPATRIFPTHLLPDPDSSSASSAATPPPLLPPPPPSASFFATAPPRITAAPASSSTVLPLRSPPCLLLPHASSSTAARPWPPPPPWPPRGPPTPKARGYPVALRLIAPRRARNAAFWNTERAVMEGAAQSLVANVRQALGDEYRLLSGVGGQVTELRDDLATMNALLRMQSEADEGAVDHFDQEWMKQLRELAYDAEDSVDLYKLRVKCRHGEDTASWRWFKLKHLVRTLTQRHRLAGEIRDLRARAITISERHARYNIDRKALRSSATFAPVVGLRSMPELQRAKSPDENNKFVEIGGQAESFIKQLKKDEHDFKVFAVVGFGGVGKTTLAMEVCQRLAADFPYQAMVSVSQTFQPARDLENLLKGILQQVVMPKTDDGKGVKEEKAVGIDELGAYLSDKSIFPEDYEIKKDRLVSRWIAEGLVPEKRGCTLTEVAETYLDELVSRNMVAPSLGFDGKVESCRVHDVLLEVMVSKSLESNFVSLLGEQYAGVSYDDRIRRLSIQGSSSSLGIERGMEVKHVRSLSMFQLQEGHKLLDNLDRFVLLRVLDLEGCMGVTDQHVRHACKLYLLRFLSFKNTGISKVPPQVKKLEHLQVLNLQDTRISARGLSDNVTTLKKLERLLCDRWVLPKGIGKMKALRELAPVRLEDGVEIAQELGELEQLEAITIEVGGSKEVRQALATSLSKMYFLRSCSINSADYNLEFLHDLRTPPRRLRDIRITGTVGPAGLPAWIGQLTHLVGFTMWGARLSGDQLLGVLFKLPCLKRIYMGPLCCVDRELVARTNYRFPSLVRLEVSAYETEEPGEFRFEQGSMPELERFEIDFGHRDNQVSIVGMEHLTNLKEVRLMSLHSSPTLEHALQQVKAEKSKREESQQFEVVVKYYR</sequence>
<dbReference type="GO" id="GO:0043531">
    <property type="term" value="F:ADP binding"/>
    <property type="evidence" value="ECO:0007669"/>
    <property type="project" value="InterPro"/>
</dbReference>
<dbReference type="CDD" id="cd14798">
    <property type="entry name" value="RX-CC_like"/>
    <property type="match status" value="2"/>
</dbReference>
<dbReference type="Pfam" id="PF23559">
    <property type="entry name" value="WHD_DRP"/>
    <property type="match status" value="1"/>
</dbReference>
<evidence type="ECO:0000256" key="1">
    <source>
        <dbReference type="ARBA" id="ARBA00008894"/>
    </source>
</evidence>
<evidence type="ECO:0000259" key="11">
    <source>
        <dbReference type="Pfam" id="PF23598"/>
    </source>
</evidence>
<dbReference type="PANTHER" id="PTHR19338">
    <property type="entry name" value="TRANSLOCASE OF INNER MITOCHONDRIAL MEMBRANE 13 HOMOLOG"/>
    <property type="match status" value="1"/>
</dbReference>
<dbReference type="SUPFAM" id="SSF52058">
    <property type="entry name" value="L domain-like"/>
    <property type="match status" value="1"/>
</dbReference>
<dbReference type="Pfam" id="PF23598">
    <property type="entry name" value="LRR_14"/>
    <property type="match status" value="1"/>
</dbReference>
<accession>A0A835EUD2</accession>
<dbReference type="EMBL" id="JACEFO010001739">
    <property type="protein sequence ID" value="KAF8714152.1"/>
    <property type="molecule type" value="Genomic_DNA"/>
</dbReference>
<evidence type="ECO:0000256" key="5">
    <source>
        <dbReference type="ARBA" id="ARBA00022821"/>
    </source>
</evidence>
<reference evidence="12" key="1">
    <citation type="submission" date="2020-07" db="EMBL/GenBank/DDBJ databases">
        <title>Genome sequence and genetic diversity analysis of an under-domesticated orphan crop, white fonio (Digitaria exilis).</title>
        <authorList>
            <person name="Bennetzen J.L."/>
            <person name="Chen S."/>
            <person name="Ma X."/>
            <person name="Wang X."/>
            <person name="Yssel A.E.J."/>
            <person name="Chaluvadi S.R."/>
            <person name="Johnson M."/>
            <person name="Gangashetty P."/>
            <person name="Hamidou F."/>
            <person name="Sanogo M.D."/>
            <person name="Zwaenepoel A."/>
            <person name="Wallace J."/>
            <person name="Van De Peer Y."/>
            <person name="Van Deynze A."/>
        </authorList>
    </citation>
    <scope>NUCLEOTIDE SEQUENCE</scope>
    <source>
        <tissue evidence="12">Leaves</tissue>
    </source>
</reference>
<dbReference type="Gene3D" id="3.40.50.300">
    <property type="entry name" value="P-loop containing nucleotide triphosphate hydrolases"/>
    <property type="match status" value="2"/>
</dbReference>
<name>A0A835EUD2_9POAL</name>
<dbReference type="InterPro" id="IPR041118">
    <property type="entry name" value="Rx_N"/>
</dbReference>
<dbReference type="Gene3D" id="3.80.10.10">
    <property type="entry name" value="Ribonuclease Inhibitor"/>
    <property type="match status" value="1"/>
</dbReference>
<keyword evidence="4" id="KW-0547">Nucleotide-binding</keyword>
<dbReference type="Proteomes" id="UP000636709">
    <property type="component" value="Unassembled WGS sequence"/>
</dbReference>
<dbReference type="SUPFAM" id="SSF52540">
    <property type="entry name" value="P-loop containing nucleoside triphosphate hydrolases"/>
    <property type="match status" value="2"/>
</dbReference>
<dbReference type="PANTHER" id="PTHR19338:SF48">
    <property type="entry name" value="OS12G0166600 PROTEIN"/>
    <property type="match status" value="1"/>
</dbReference>
<dbReference type="GO" id="GO:0002758">
    <property type="term" value="P:innate immune response-activating signaling pathway"/>
    <property type="evidence" value="ECO:0007669"/>
    <property type="project" value="UniProtKB-ARBA"/>
</dbReference>
<feature type="domain" description="Disease resistance R13L4/SHOC-2-like LRR" evidence="11">
    <location>
        <begin position="810"/>
        <end position="1153"/>
    </location>
</feature>
<evidence type="ECO:0000256" key="6">
    <source>
        <dbReference type="ARBA" id="ARBA00023054"/>
    </source>
</evidence>
<dbReference type="InterPro" id="IPR055414">
    <property type="entry name" value="LRR_R13L4/SHOC2-like"/>
</dbReference>
<organism evidence="12 13">
    <name type="scientific">Digitaria exilis</name>
    <dbReference type="NCBI Taxonomy" id="1010633"/>
    <lineage>
        <taxon>Eukaryota</taxon>
        <taxon>Viridiplantae</taxon>
        <taxon>Streptophyta</taxon>
        <taxon>Embryophyta</taxon>
        <taxon>Tracheophyta</taxon>
        <taxon>Spermatophyta</taxon>
        <taxon>Magnoliopsida</taxon>
        <taxon>Liliopsida</taxon>
        <taxon>Poales</taxon>
        <taxon>Poaceae</taxon>
        <taxon>PACMAD clade</taxon>
        <taxon>Panicoideae</taxon>
        <taxon>Panicodae</taxon>
        <taxon>Paniceae</taxon>
        <taxon>Anthephorinae</taxon>
        <taxon>Digitaria</taxon>
    </lineage>
</organism>
<feature type="compositionally biased region" description="Low complexity" evidence="7">
    <location>
        <begin position="300"/>
        <end position="313"/>
    </location>
</feature>
<dbReference type="Pfam" id="PF00931">
    <property type="entry name" value="NB-ARC"/>
    <property type="match status" value="2"/>
</dbReference>
<evidence type="ECO:0000256" key="3">
    <source>
        <dbReference type="ARBA" id="ARBA00022737"/>
    </source>
</evidence>
<dbReference type="PRINTS" id="PR00364">
    <property type="entry name" value="DISEASERSIST"/>
</dbReference>
<feature type="domain" description="Disease resistance protein winged helix" evidence="10">
    <location>
        <begin position="692"/>
        <end position="760"/>
    </location>
</feature>
<gene>
    <name evidence="12" type="ORF">HU200_028161</name>
</gene>